<comment type="caution">
    <text evidence="6">The sequence shown here is derived from an EMBL/GenBank/DDBJ whole genome shotgun (WGS) entry which is preliminary data.</text>
</comment>
<proteinExistence type="inferred from homology"/>
<dbReference type="Proteomes" id="UP000287401">
    <property type="component" value="Unassembled WGS sequence"/>
</dbReference>
<evidence type="ECO:0000256" key="3">
    <source>
        <dbReference type="ARBA" id="ARBA00023125"/>
    </source>
</evidence>
<dbReference type="AlphaFoldDB" id="A0A430BBI6"/>
<gene>
    <name evidence="6" type="ORF">DAH51_26680</name>
</gene>
<organism evidence="6 7">
    <name type="scientific">Sphingobium yanoikuyae</name>
    <name type="common">Sphingomonas yanoikuyae</name>
    <dbReference type="NCBI Taxonomy" id="13690"/>
    <lineage>
        <taxon>Bacteria</taxon>
        <taxon>Pseudomonadati</taxon>
        <taxon>Pseudomonadota</taxon>
        <taxon>Alphaproteobacteria</taxon>
        <taxon>Sphingomonadales</taxon>
        <taxon>Sphingomonadaceae</taxon>
        <taxon>Sphingobium</taxon>
    </lineage>
</organism>
<dbReference type="EMBL" id="QRAL01000066">
    <property type="protein sequence ID" value="RSU45942.1"/>
    <property type="molecule type" value="Genomic_DNA"/>
</dbReference>
<comment type="similarity">
    <text evidence="1">Belongs to the LysR transcriptional regulatory family.</text>
</comment>
<evidence type="ECO:0000256" key="2">
    <source>
        <dbReference type="ARBA" id="ARBA00023015"/>
    </source>
</evidence>
<keyword evidence="4" id="KW-0804">Transcription</keyword>
<name>A0A430BBI6_SPHYA</name>
<evidence type="ECO:0000259" key="5">
    <source>
        <dbReference type="PROSITE" id="PS50931"/>
    </source>
</evidence>
<dbReference type="RefSeq" id="WP_126000241.1">
    <property type="nucleotide sequence ID" value="NZ_QRAL01000066.1"/>
</dbReference>
<dbReference type="PANTHER" id="PTHR30126">
    <property type="entry name" value="HTH-TYPE TRANSCRIPTIONAL REGULATOR"/>
    <property type="match status" value="1"/>
</dbReference>
<dbReference type="InterPro" id="IPR036388">
    <property type="entry name" value="WH-like_DNA-bd_sf"/>
</dbReference>
<dbReference type="InterPro" id="IPR036390">
    <property type="entry name" value="WH_DNA-bd_sf"/>
</dbReference>
<keyword evidence="2" id="KW-0805">Transcription regulation</keyword>
<dbReference type="PRINTS" id="PR00039">
    <property type="entry name" value="HTHLYSR"/>
</dbReference>
<dbReference type="InterPro" id="IPR000847">
    <property type="entry name" value="LysR_HTH_N"/>
</dbReference>
<reference evidence="6 7" key="1">
    <citation type="submission" date="2018-07" db="EMBL/GenBank/DDBJ databases">
        <title>Genomic and Epidemiologic Investigation of an Indolent Hospital Outbreak.</title>
        <authorList>
            <person name="Johnson R.C."/>
            <person name="Deming C."/>
            <person name="Conlan S."/>
            <person name="Zellmer C.J."/>
            <person name="Michelin A.V."/>
            <person name="Lee-Lin S."/>
            <person name="Thomas P.J."/>
            <person name="Park M."/>
            <person name="Weingarten R.A."/>
            <person name="Less J."/>
            <person name="Dekker J.P."/>
            <person name="Frank K.M."/>
            <person name="Musser K.A."/>
            <person name="Mcquiston J.R."/>
            <person name="Henderson D.K."/>
            <person name="Lau A.F."/>
            <person name="Palmore T.N."/>
            <person name="Segre J.A."/>
        </authorList>
    </citation>
    <scope>NUCLEOTIDE SEQUENCE [LARGE SCALE GENOMIC DNA]</scope>
    <source>
        <strain evidence="6 7">SK-NIH.Env6_1116</strain>
    </source>
</reference>
<evidence type="ECO:0000313" key="7">
    <source>
        <dbReference type="Proteomes" id="UP000287401"/>
    </source>
</evidence>
<dbReference type="SUPFAM" id="SSF53850">
    <property type="entry name" value="Periplasmic binding protein-like II"/>
    <property type="match status" value="1"/>
</dbReference>
<dbReference type="GO" id="GO:0000976">
    <property type="term" value="F:transcription cis-regulatory region binding"/>
    <property type="evidence" value="ECO:0007669"/>
    <property type="project" value="TreeGrafter"/>
</dbReference>
<evidence type="ECO:0000256" key="1">
    <source>
        <dbReference type="ARBA" id="ARBA00009437"/>
    </source>
</evidence>
<evidence type="ECO:0000313" key="6">
    <source>
        <dbReference type="EMBL" id="RSU45942.1"/>
    </source>
</evidence>
<dbReference type="FunFam" id="1.10.10.10:FF:000001">
    <property type="entry name" value="LysR family transcriptional regulator"/>
    <property type="match status" value="1"/>
</dbReference>
<dbReference type="GO" id="GO:0003700">
    <property type="term" value="F:DNA-binding transcription factor activity"/>
    <property type="evidence" value="ECO:0007669"/>
    <property type="project" value="InterPro"/>
</dbReference>
<dbReference type="SUPFAM" id="SSF46785">
    <property type="entry name" value="Winged helix' DNA-binding domain"/>
    <property type="match status" value="1"/>
</dbReference>
<dbReference type="Gene3D" id="1.10.10.10">
    <property type="entry name" value="Winged helix-like DNA-binding domain superfamily/Winged helix DNA-binding domain"/>
    <property type="match status" value="1"/>
</dbReference>
<evidence type="ECO:0000256" key="4">
    <source>
        <dbReference type="ARBA" id="ARBA00023163"/>
    </source>
</evidence>
<dbReference type="Pfam" id="PF03466">
    <property type="entry name" value="LysR_substrate"/>
    <property type="match status" value="1"/>
</dbReference>
<sequence length="303" mass="32305">MLDGVSLDQLRSFVTAVEEGSFSAASRRLGRAQSVVSDLIANLENQIGMTLFDRSGRYPKLTQAGTVLLADARSVISGVDLMKARARGIASGIEPELSVVIDVMFPLAVITEAAKVFRKEFPGTPLRLYVEALGGALEPVLDGRASLGVIGSLPTMPPSLTGERIAGVAMVMVAAREHPLADHPGPIPRRELARHLQLVLTDRSSLSNGREFGVMSPSTWRLADLFAKHAFLLNGLGWGGMPQHAVADDIAAGRLVTLQIEDIAPGSMILPMSAVYSPSAPPGPAGRWLIEKLRECPGRQFEG</sequence>
<dbReference type="Pfam" id="PF00126">
    <property type="entry name" value="HTH_1"/>
    <property type="match status" value="1"/>
</dbReference>
<accession>A0A430BBI6</accession>
<protein>
    <submittedName>
        <fullName evidence="6">LysR family transcriptional regulator</fullName>
    </submittedName>
</protein>
<keyword evidence="3" id="KW-0238">DNA-binding</keyword>
<dbReference type="InterPro" id="IPR005119">
    <property type="entry name" value="LysR_subst-bd"/>
</dbReference>
<dbReference type="Gene3D" id="3.40.190.290">
    <property type="match status" value="1"/>
</dbReference>
<dbReference type="PROSITE" id="PS50931">
    <property type="entry name" value="HTH_LYSR"/>
    <property type="match status" value="1"/>
</dbReference>
<feature type="domain" description="HTH lysR-type" evidence="5">
    <location>
        <begin position="5"/>
        <end position="62"/>
    </location>
</feature>
<dbReference type="PANTHER" id="PTHR30126:SF91">
    <property type="entry name" value="LYSR FAMILY TRANSCRIPTIONAL REGULATOR"/>
    <property type="match status" value="1"/>
</dbReference>